<gene>
    <name evidence="10" type="ORF">AM587_10008205</name>
</gene>
<keyword evidence="4" id="KW-0964">Secreted</keyword>
<feature type="domain" description="RxLR effector PexRD54 WY" evidence="9">
    <location>
        <begin position="186"/>
        <end position="224"/>
    </location>
</feature>
<comment type="similarity">
    <text evidence="3">Belongs to the RxLR effector family.</text>
</comment>
<reference evidence="10 11" key="1">
    <citation type="submission" date="2015-11" db="EMBL/GenBank/DDBJ databases">
        <title>Genomes and virulence difference between two physiological races of Phytophthora nicotianae.</title>
        <authorList>
            <person name="Liu H."/>
            <person name="Ma X."/>
            <person name="Yu H."/>
            <person name="Fang D."/>
            <person name="Li Y."/>
            <person name="Wang X."/>
            <person name="Wang W."/>
            <person name="Dong Y."/>
            <person name="Xiao B."/>
        </authorList>
    </citation>
    <scope>NUCLEOTIDE SEQUENCE [LARGE SCALE GENOMIC DNA]</scope>
    <source>
        <strain evidence="11">race 0</strain>
    </source>
</reference>
<dbReference type="OrthoDB" id="126955at2759"/>
<accession>A0A0W8BLG4</accession>
<name>A0A0W8BLG4_PHYNI</name>
<protein>
    <submittedName>
        <fullName evidence="10">Uncharacterized protein</fullName>
    </submittedName>
</protein>
<evidence type="ECO:0000313" key="11">
    <source>
        <dbReference type="Proteomes" id="UP000052943"/>
    </source>
</evidence>
<proteinExistence type="inferred from homology"/>
<evidence type="ECO:0000313" key="10">
    <source>
        <dbReference type="EMBL" id="KUF72696.1"/>
    </source>
</evidence>
<evidence type="ECO:0000256" key="6">
    <source>
        <dbReference type="ARBA" id="ARBA00023026"/>
    </source>
</evidence>
<evidence type="ECO:0000259" key="8">
    <source>
        <dbReference type="Pfam" id="PF18634"/>
    </source>
</evidence>
<dbReference type="Pfam" id="PF18634">
    <property type="entry name" value="RXLR_WY"/>
    <property type="match status" value="1"/>
</dbReference>
<dbReference type="GO" id="GO:0005576">
    <property type="term" value="C:extracellular region"/>
    <property type="evidence" value="ECO:0007669"/>
    <property type="project" value="UniProtKB-SubCell"/>
</dbReference>
<comment type="caution">
    <text evidence="10">The sequence shown here is derived from an EMBL/GenBank/DDBJ whole genome shotgun (WGS) entry which is preliminary data.</text>
</comment>
<evidence type="ECO:0000259" key="9">
    <source>
        <dbReference type="Pfam" id="PF22748"/>
    </source>
</evidence>
<organism evidence="10 11">
    <name type="scientific">Phytophthora nicotianae</name>
    <name type="common">Potato buckeye rot agent</name>
    <name type="synonym">Phytophthora parasitica</name>
    <dbReference type="NCBI Taxonomy" id="4792"/>
    <lineage>
        <taxon>Eukaryota</taxon>
        <taxon>Sar</taxon>
        <taxon>Stramenopiles</taxon>
        <taxon>Oomycota</taxon>
        <taxon>Peronosporomycetes</taxon>
        <taxon>Peronosporales</taxon>
        <taxon>Peronosporaceae</taxon>
        <taxon>Phytophthora</taxon>
    </lineage>
</organism>
<dbReference type="Proteomes" id="UP000052943">
    <property type="component" value="Unassembled WGS sequence"/>
</dbReference>
<evidence type="ECO:0000256" key="7">
    <source>
        <dbReference type="SAM" id="SignalP"/>
    </source>
</evidence>
<dbReference type="EMBL" id="LNFO01006040">
    <property type="protein sequence ID" value="KUF72696.1"/>
    <property type="molecule type" value="Genomic_DNA"/>
</dbReference>
<evidence type="ECO:0000256" key="1">
    <source>
        <dbReference type="ARBA" id="ARBA00004340"/>
    </source>
</evidence>
<keyword evidence="6" id="KW-0843">Virulence</keyword>
<dbReference type="GO" id="GO:0043657">
    <property type="term" value="C:host cell"/>
    <property type="evidence" value="ECO:0007669"/>
    <property type="project" value="UniProtKB-SubCell"/>
</dbReference>
<evidence type="ECO:0000256" key="5">
    <source>
        <dbReference type="ARBA" id="ARBA00022729"/>
    </source>
</evidence>
<evidence type="ECO:0000256" key="4">
    <source>
        <dbReference type="ARBA" id="ARBA00022525"/>
    </source>
</evidence>
<evidence type="ECO:0000256" key="2">
    <source>
        <dbReference type="ARBA" id="ARBA00004613"/>
    </source>
</evidence>
<dbReference type="InterPro" id="IPR040786">
    <property type="entry name" value="RXLR_WY"/>
</dbReference>
<feature type="domain" description="RXLR phytopathogen effector protein WY-domain" evidence="8">
    <location>
        <begin position="122"/>
        <end position="172"/>
    </location>
</feature>
<feature type="signal peptide" evidence="7">
    <location>
        <begin position="1"/>
        <end position="28"/>
    </location>
</feature>
<dbReference type="Pfam" id="PF22748">
    <property type="entry name" value="PexRD54_WY"/>
    <property type="match status" value="1"/>
</dbReference>
<keyword evidence="5 7" id="KW-0732">Signal</keyword>
<sequence>MSSKLSAMRALLLLAIVLVGAMTCLSDADQILIADSGIFVADKKSVFLKRALRSDDASETTSFNEEKAGILGSSKLTDLFIKLNAKKNVHPASIFQGLRVVKAGGKLDGNAEFIRWLWYVLEYRAKRGETAFTERELFSLLRQSKRTEEELVALSQSLRQVPGMKNIADEMQTYMILSSASSHRLMNEVWWRSRETPQQVFNILRLGDETLDDNPLFIQWLRYIKFYRAHQGSKPFSDLDALNFMVNARLGMMEFRFAALFQSIKYIPDLKEFAIRVQTHLYQRWTSDKITPNELKSQFGIPYPIDFSILSRTDPVYRTLVDYTMYFVEQKGGTALSKAVKKFFAEDNPNAALKAASKS</sequence>
<dbReference type="AlphaFoldDB" id="A0A0W8BLG4"/>
<dbReference type="InterPro" id="IPR054463">
    <property type="entry name" value="PexRD54_WY"/>
</dbReference>
<evidence type="ECO:0000256" key="3">
    <source>
        <dbReference type="ARBA" id="ARBA00010400"/>
    </source>
</evidence>
<comment type="subcellular location">
    <subcellularLocation>
        <location evidence="1">Host cell</location>
    </subcellularLocation>
    <subcellularLocation>
        <location evidence="2">Secreted</location>
    </subcellularLocation>
</comment>
<feature type="chain" id="PRO_5006939740" evidence="7">
    <location>
        <begin position="29"/>
        <end position="359"/>
    </location>
</feature>